<proteinExistence type="predicted"/>
<dbReference type="Proteomes" id="UP001523262">
    <property type="component" value="Unassembled WGS sequence"/>
</dbReference>
<comment type="caution">
    <text evidence="1">The sequence shown here is derived from an EMBL/GenBank/DDBJ whole genome shotgun (WGS) entry which is preliminary data.</text>
</comment>
<gene>
    <name evidence="1" type="ORF">NDK43_25290</name>
</gene>
<sequence length="75" mass="8559">MIFLEKENLYQYVHTMITSSTNLPKYMSISSVKVADLLGIPVSEVENGLHKLVMEGRLQTSKLDKPPYCEIYLLP</sequence>
<reference evidence="1 2" key="1">
    <citation type="submission" date="2022-06" db="EMBL/GenBank/DDBJ databases">
        <authorList>
            <person name="Jeon C.O."/>
        </authorList>
    </citation>
    <scope>NUCLEOTIDE SEQUENCE [LARGE SCALE GENOMIC DNA]</scope>
    <source>
        <strain evidence="1 2">KCTC 13943</strain>
    </source>
</reference>
<organism evidence="1 2">
    <name type="scientific">Neobacillus pocheonensis</name>
    <dbReference type="NCBI Taxonomy" id="363869"/>
    <lineage>
        <taxon>Bacteria</taxon>
        <taxon>Bacillati</taxon>
        <taxon>Bacillota</taxon>
        <taxon>Bacilli</taxon>
        <taxon>Bacillales</taxon>
        <taxon>Bacillaceae</taxon>
        <taxon>Neobacillus</taxon>
    </lineage>
</organism>
<evidence type="ECO:0000313" key="2">
    <source>
        <dbReference type="Proteomes" id="UP001523262"/>
    </source>
</evidence>
<name>A0ABT0WFF4_9BACI</name>
<protein>
    <submittedName>
        <fullName evidence="1">Uncharacterized protein</fullName>
    </submittedName>
</protein>
<dbReference type="EMBL" id="JAMQCR010000002">
    <property type="protein sequence ID" value="MCM2535047.1"/>
    <property type="molecule type" value="Genomic_DNA"/>
</dbReference>
<keyword evidence="2" id="KW-1185">Reference proteome</keyword>
<accession>A0ABT0WFF4</accession>
<evidence type="ECO:0000313" key="1">
    <source>
        <dbReference type="EMBL" id="MCM2535047.1"/>
    </source>
</evidence>